<keyword evidence="3" id="KW-1185">Reference proteome</keyword>
<feature type="transmembrane region" description="Helical" evidence="1">
    <location>
        <begin position="16"/>
        <end position="37"/>
    </location>
</feature>
<protein>
    <submittedName>
        <fullName evidence="2">Uncharacterized protein</fullName>
    </submittedName>
</protein>
<keyword evidence="1" id="KW-1133">Transmembrane helix</keyword>
<comment type="caution">
    <text evidence="2">The sequence shown here is derived from an EMBL/GenBank/DDBJ whole genome shotgun (WGS) entry which is preliminary data.</text>
</comment>
<dbReference type="Proteomes" id="UP000242181">
    <property type="component" value="Unassembled WGS sequence"/>
</dbReference>
<gene>
    <name evidence="2" type="ORF">C7I36_12480</name>
</gene>
<evidence type="ECO:0000313" key="2">
    <source>
        <dbReference type="EMBL" id="PSJ40076.1"/>
    </source>
</evidence>
<proteinExistence type="predicted"/>
<evidence type="ECO:0000256" key="1">
    <source>
        <dbReference type="SAM" id="Phobius"/>
    </source>
</evidence>
<keyword evidence="1" id="KW-0812">Transmembrane</keyword>
<dbReference type="EMBL" id="PXYH01000017">
    <property type="protein sequence ID" value="PSJ40076.1"/>
    <property type="molecule type" value="Genomic_DNA"/>
</dbReference>
<evidence type="ECO:0000313" key="3">
    <source>
        <dbReference type="Proteomes" id="UP000242181"/>
    </source>
</evidence>
<name>A0A2P7QQ40_9GAMM</name>
<sequence>MFLLASELLKDDIKSLVIGIAGGLISIPLVFISYEVWQKKSQKKLNLSVYEFAERKVQTSIAAVKTKLELLMEGAFGYFEKGSILIDDADIENIRIKFHQQQHEDTEENFQNDDDLLSFEYASIFENLTDARYLEFQLSELSLAGELEHLQSLLANAFIMQRLEDEQVRAIIYLIETISQLVAFFNHHADVFCRTSINLHGFNIGVFSEQPAISALLFTENEAEEPALLDVKPAPQAAVKASPLPAYVINPDYYNILSDLIFDVINAINNWKSVFNPVFIDYENAQITVL</sequence>
<reference evidence="2 3" key="1">
    <citation type="submission" date="2018-03" db="EMBL/GenBank/DDBJ databases">
        <title>The draft genome of Zobellella taiwanensis JCM 13381.</title>
        <authorList>
            <person name="Liu L."/>
            <person name="Li L."/>
            <person name="Wang T."/>
            <person name="Zhang X."/>
            <person name="Liang L."/>
        </authorList>
    </citation>
    <scope>NUCLEOTIDE SEQUENCE [LARGE SCALE GENOMIC DNA]</scope>
    <source>
        <strain evidence="2 3">JCM 13381</strain>
    </source>
</reference>
<keyword evidence="1" id="KW-0472">Membrane</keyword>
<accession>A0A2P7QQ40</accession>
<dbReference type="AlphaFoldDB" id="A0A2P7QQ40"/>
<organism evidence="2 3">
    <name type="scientific">Zobellella taiwanensis</name>
    <dbReference type="NCBI Taxonomy" id="347535"/>
    <lineage>
        <taxon>Bacteria</taxon>
        <taxon>Pseudomonadati</taxon>
        <taxon>Pseudomonadota</taxon>
        <taxon>Gammaproteobacteria</taxon>
        <taxon>Aeromonadales</taxon>
        <taxon>Aeromonadaceae</taxon>
        <taxon>Zobellella</taxon>
    </lineage>
</organism>